<evidence type="ECO:0000256" key="3">
    <source>
        <dbReference type="ARBA" id="ARBA00009516"/>
    </source>
</evidence>
<keyword evidence="6" id="KW-0328">Glycosyltransferase</keyword>
<protein>
    <recommendedName>
        <fullName evidence="4">uracil phosphoribosyltransferase</fullName>
        <ecNumber evidence="4">2.4.2.9</ecNumber>
    </recommendedName>
</protein>
<dbReference type="PANTHER" id="PTHR32315:SF4">
    <property type="entry name" value="URACIL PHOSPHORIBOSYLTRANSFERASE, CHLOROPLASTIC"/>
    <property type="match status" value="1"/>
</dbReference>
<keyword evidence="9" id="KW-0342">GTP-binding</keyword>
<dbReference type="PANTHER" id="PTHR32315">
    <property type="entry name" value="ADENINE PHOSPHORIBOSYLTRANSFERASE"/>
    <property type="match status" value="1"/>
</dbReference>
<dbReference type="InterPro" id="IPR050054">
    <property type="entry name" value="UPRTase/APRTase"/>
</dbReference>
<reference evidence="12 13" key="1">
    <citation type="journal article" date="2020" name="G3 (Bethesda)">
        <title>Improved Reference Genome for Cyclotella cryptica CCMP332, a Model for Cell Wall Morphogenesis, Salinity Adaptation, and Lipid Production in Diatoms (Bacillariophyta).</title>
        <authorList>
            <person name="Roberts W.R."/>
            <person name="Downey K.M."/>
            <person name="Ruck E.C."/>
            <person name="Traller J.C."/>
            <person name="Alverson A.J."/>
        </authorList>
    </citation>
    <scope>NUCLEOTIDE SEQUENCE [LARGE SCALE GENOMIC DNA]</scope>
    <source>
        <strain evidence="12 13">CCMP332</strain>
    </source>
</reference>
<comment type="cofactor">
    <cofactor evidence="1">
        <name>Mg(2+)</name>
        <dbReference type="ChEBI" id="CHEBI:18420"/>
    </cofactor>
</comment>
<gene>
    <name evidence="12" type="ORF">HJC23_011804</name>
</gene>
<dbReference type="InterPro" id="IPR000836">
    <property type="entry name" value="PRTase_dom"/>
</dbReference>
<evidence type="ECO:0000256" key="10">
    <source>
        <dbReference type="SAM" id="MobiDB-lite"/>
    </source>
</evidence>
<name>A0ABD3PJZ2_9STRA</name>
<comment type="caution">
    <text evidence="12">The sequence shown here is derived from an EMBL/GenBank/DDBJ whole genome shotgun (WGS) entry which is preliminary data.</text>
</comment>
<dbReference type="EMBL" id="JABMIG020000171">
    <property type="protein sequence ID" value="KAL3787656.1"/>
    <property type="molecule type" value="Genomic_DNA"/>
</dbReference>
<dbReference type="GO" id="GO:0004845">
    <property type="term" value="F:uracil phosphoribosyltransferase activity"/>
    <property type="evidence" value="ECO:0007669"/>
    <property type="project" value="UniProtKB-EC"/>
</dbReference>
<dbReference type="SUPFAM" id="SSF53271">
    <property type="entry name" value="PRTase-like"/>
    <property type="match status" value="1"/>
</dbReference>
<evidence type="ECO:0000256" key="1">
    <source>
        <dbReference type="ARBA" id="ARBA00001946"/>
    </source>
</evidence>
<keyword evidence="7" id="KW-0808">Transferase</keyword>
<evidence type="ECO:0000256" key="7">
    <source>
        <dbReference type="ARBA" id="ARBA00022679"/>
    </source>
</evidence>
<keyword evidence="5" id="KW-0021">Allosteric enzyme</keyword>
<dbReference type="EC" id="2.4.2.9" evidence="4"/>
<evidence type="ECO:0000313" key="13">
    <source>
        <dbReference type="Proteomes" id="UP001516023"/>
    </source>
</evidence>
<comment type="similarity">
    <text evidence="3">Belongs to the UPRTase family.</text>
</comment>
<dbReference type="CDD" id="cd06223">
    <property type="entry name" value="PRTases_typeI"/>
    <property type="match status" value="1"/>
</dbReference>
<evidence type="ECO:0000259" key="11">
    <source>
        <dbReference type="Pfam" id="PF14681"/>
    </source>
</evidence>
<evidence type="ECO:0000313" key="12">
    <source>
        <dbReference type="EMBL" id="KAL3787656.1"/>
    </source>
</evidence>
<accession>A0ABD3PJZ2</accession>
<dbReference type="Pfam" id="PF14681">
    <property type="entry name" value="UPRTase"/>
    <property type="match status" value="1"/>
</dbReference>
<feature type="region of interest" description="Disordered" evidence="10">
    <location>
        <begin position="353"/>
        <end position="374"/>
    </location>
</feature>
<evidence type="ECO:0000256" key="8">
    <source>
        <dbReference type="ARBA" id="ARBA00022741"/>
    </source>
</evidence>
<feature type="domain" description="Phosphoribosyltransferase" evidence="11">
    <location>
        <begin position="139"/>
        <end position="345"/>
    </location>
</feature>
<evidence type="ECO:0000256" key="4">
    <source>
        <dbReference type="ARBA" id="ARBA00011894"/>
    </source>
</evidence>
<dbReference type="Gene3D" id="3.40.50.2020">
    <property type="match status" value="1"/>
</dbReference>
<evidence type="ECO:0000256" key="2">
    <source>
        <dbReference type="ARBA" id="ARBA00005180"/>
    </source>
</evidence>
<dbReference type="AlphaFoldDB" id="A0ABD3PJZ2"/>
<proteinExistence type="inferred from homology"/>
<keyword evidence="13" id="KW-1185">Reference proteome</keyword>
<comment type="pathway">
    <text evidence="2">Pyrimidine metabolism; UMP biosynthesis via salvage pathway; UMP from uracil: step 1/1.</text>
</comment>
<dbReference type="Proteomes" id="UP001516023">
    <property type="component" value="Unassembled WGS sequence"/>
</dbReference>
<evidence type="ECO:0000256" key="6">
    <source>
        <dbReference type="ARBA" id="ARBA00022676"/>
    </source>
</evidence>
<dbReference type="GO" id="GO:0005525">
    <property type="term" value="F:GTP binding"/>
    <property type="evidence" value="ECO:0007669"/>
    <property type="project" value="UniProtKB-KW"/>
</dbReference>
<evidence type="ECO:0000256" key="9">
    <source>
        <dbReference type="ARBA" id="ARBA00023134"/>
    </source>
</evidence>
<dbReference type="InterPro" id="IPR029057">
    <property type="entry name" value="PRTase-like"/>
</dbReference>
<sequence>MAYTFNYYGAIIFEYLFKSDLVRKEIQARPPPTRVSEIFVKEILCRRTSFFVVPIPKEAINRCGCWVFEAQPQALLIIQRQRQTNKFLAFSITFTTATMEEKKADEDTTMELSKPKALRPSPSKVYSSFVAPYGPNLHVSNHPVLAHKLSILRSSSTSPSSFRSTLREITFHLGYEATATLSTRDVPITVPGTNKTDHIEATGQKIAQKVALIPILRSGLGMVDSMLELVGDARVHHIGMYRSKSLMPVQYYNRLPKKCEVDIAYVLDPLIATSATIISVAGILKKWGVSQIHVISVIASEKGLSELLSSHPDIHVTLGHIDDELNADGDVLPGLGDSGDRLFGTGPILEDEEELVHPSKRKRTGSLASEASVS</sequence>
<organism evidence="12 13">
    <name type="scientific">Cyclotella cryptica</name>
    <dbReference type="NCBI Taxonomy" id="29204"/>
    <lineage>
        <taxon>Eukaryota</taxon>
        <taxon>Sar</taxon>
        <taxon>Stramenopiles</taxon>
        <taxon>Ochrophyta</taxon>
        <taxon>Bacillariophyta</taxon>
        <taxon>Coscinodiscophyceae</taxon>
        <taxon>Thalassiosirophycidae</taxon>
        <taxon>Stephanodiscales</taxon>
        <taxon>Stephanodiscaceae</taxon>
        <taxon>Cyclotella</taxon>
    </lineage>
</organism>
<dbReference type="NCBIfam" id="NF001097">
    <property type="entry name" value="PRK00129.1"/>
    <property type="match status" value="1"/>
</dbReference>
<keyword evidence="8" id="KW-0547">Nucleotide-binding</keyword>
<evidence type="ECO:0000256" key="5">
    <source>
        <dbReference type="ARBA" id="ARBA00022533"/>
    </source>
</evidence>